<dbReference type="GO" id="GO:0015740">
    <property type="term" value="P:C4-dicarboxylate transport"/>
    <property type="evidence" value="ECO:0007669"/>
    <property type="project" value="TreeGrafter"/>
</dbReference>
<evidence type="ECO:0000256" key="9">
    <source>
        <dbReference type="SAM" id="Phobius"/>
    </source>
</evidence>
<dbReference type="AlphaFoldDB" id="A0A3G1KX18"/>
<feature type="domain" description="Tripartite ATP-independent periplasmic transporters DctQ component" evidence="10">
    <location>
        <begin position="33"/>
        <end position="163"/>
    </location>
</feature>
<dbReference type="OrthoDB" id="2086997at2"/>
<dbReference type="PANTHER" id="PTHR35011:SF2">
    <property type="entry name" value="2,3-DIKETO-L-GULONATE TRAP TRANSPORTER SMALL PERMEASE PROTEIN YIAM"/>
    <property type="match status" value="1"/>
</dbReference>
<sequence length="179" mass="20246">MNINQAGNRSNGIWQGLLYFQKAVMIVTSIAVTCIIFLSVILRYIFKTDLYGIEEIVVMVAFWLYFMGSSYGSFEKSQIAADLLHLYLKSARSKQIANLITSSLTTLLGLLVNYWAVQFFIWGLQMDARSAIYRLPMVIPQSAVLVGFTLMSLYNVVYLIDDVKCFITTIGPKAEKKPE</sequence>
<dbReference type="InterPro" id="IPR055348">
    <property type="entry name" value="DctQ"/>
</dbReference>
<keyword evidence="3" id="KW-1003">Cell membrane</keyword>
<keyword evidence="4" id="KW-0997">Cell inner membrane</keyword>
<dbReference type="EMBL" id="CP017634">
    <property type="protein sequence ID" value="ATW27024.1"/>
    <property type="molecule type" value="Genomic_DNA"/>
</dbReference>
<evidence type="ECO:0000256" key="6">
    <source>
        <dbReference type="ARBA" id="ARBA00022989"/>
    </source>
</evidence>
<name>A0A3G1KX18_FORW1</name>
<comment type="similarity">
    <text evidence="8">Belongs to the TRAP transporter small permease family.</text>
</comment>
<keyword evidence="12" id="KW-1185">Reference proteome</keyword>
<evidence type="ECO:0000256" key="4">
    <source>
        <dbReference type="ARBA" id="ARBA00022519"/>
    </source>
</evidence>
<evidence type="ECO:0000256" key="5">
    <source>
        <dbReference type="ARBA" id="ARBA00022692"/>
    </source>
</evidence>
<proteinExistence type="inferred from homology"/>
<keyword evidence="7 9" id="KW-0472">Membrane</keyword>
<evidence type="ECO:0000256" key="1">
    <source>
        <dbReference type="ARBA" id="ARBA00004429"/>
    </source>
</evidence>
<evidence type="ECO:0000313" key="11">
    <source>
        <dbReference type="EMBL" id="ATW27024.1"/>
    </source>
</evidence>
<evidence type="ECO:0000256" key="8">
    <source>
        <dbReference type="ARBA" id="ARBA00038436"/>
    </source>
</evidence>
<feature type="transmembrane region" description="Helical" evidence="9">
    <location>
        <begin position="137"/>
        <end position="160"/>
    </location>
</feature>
<reference evidence="11 12" key="1">
    <citation type="submission" date="2016-10" db="EMBL/GenBank/DDBJ databases">
        <title>Complete Genome Sequence of Peptococcaceae strain DCMF.</title>
        <authorList>
            <person name="Edwards R.J."/>
            <person name="Holland S.I."/>
            <person name="Deshpande N.P."/>
            <person name="Wong Y.K."/>
            <person name="Ertan H."/>
            <person name="Manefield M."/>
            <person name="Russell T.L."/>
            <person name="Lee M.J."/>
        </authorList>
    </citation>
    <scope>NUCLEOTIDE SEQUENCE [LARGE SCALE GENOMIC DNA]</scope>
    <source>
        <strain evidence="11 12">DCMF</strain>
    </source>
</reference>
<evidence type="ECO:0000256" key="3">
    <source>
        <dbReference type="ARBA" id="ARBA00022475"/>
    </source>
</evidence>
<dbReference type="InterPro" id="IPR007387">
    <property type="entry name" value="TRAP_DctQ"/>
</dbReference>
<dbReference type="GO" id="GO:0022857">
    <property type="term" value="F:transmembrane transporter activity"/>
    <property type="evidence" value="ECO:0007669"/>
    <property type="project" value="TreeGrafter"/>
</dbReference>
<dbReference type="GO" id="GO:0005886">
    <property type="term" value="C:plasma membrane"/>
    <property type="evidence" value="ECO:0007669"/>
    <property type="project" value="UniProtKB-SubCell"/>
</dbReference>
<evidence type="ECO:0000256" key="2">
    <source>
        <dbReference type="ARBA" id="ARBA00022448"/>
    </source>
</evidence>
<gene>
    <name evidence="11" type="ORF">DCMF_21680</name>
</gene>
<protein>
    <recommendedName>
        <fullName evidence="10">Tripartite ATP-independent periplasmic transporters DctQ component domain-containing protein</fullName>
    </recommendedName>
</protein>
<dbReference type="KEGG" id="fwa:DCMF_21680"/>
<organism evidence="11 12">
    <name type="scientific">Formimonas warabiya</name>
    <dbReference type="NCBI Taxonomy" id="1761012"/>
    <lineage>
        <taxon>Bacteria</taxon>
        <taxon>Bacillati</taxon>
        <taxon>Bacillota</taxon>
        <taxon>Clostridia</taxon>
        <taxon>Eubacteriales</taxon>
        <taxon>Peptococcaceae</taxon>
        <taxon>Candidatus Formimonas</taxon>
    </lineage>
</organism>
<feature type="transmembrane region" description="Helical" evidence="9">
    <location>
        <begin position="95"/>
        <end position="117"/>
    </location>
</feature>
<keyword evidence="5 9" id="KW-0812">Transmembrane</keyword>
<accession>A0A3G1KX18</accession>
<dbReference type="Proteomes" id="UP000323521">
    <property type="component" value="Chromosome"/>
</dbReference>
<keyword evidence="2" id="KW-0813">Transport</keyword>
<dbReference type="Pfam" id="PF04290">
    <property type="entry name" value="DctQ"/>
    <property type="match status" value="1"/>
</dbReference>
<feature type="transmembrane region" description="Helical" evidence="9">
    <location>
        <begin position="56"/>
        <end position="74"/>
    </location>
</feature>
<evidence type="ECO:0000313" key="12">
    <source>
        <dbReference type="Proteomes" id="UP000323521"/>
    </source>
</evidence>
<evidence type="ECO:0000256" key="7">
    <source>
        <dbReference type="ARBA" id="ARBA00023136"/>
    </source>
</evidence>
<dbReference type="RefSeq" id="WP_148136358.1">
    <property type="nucleotide sequence ID" value="NZ_CP017634.1"/>
</dbReference>
<dbReference type="PANTHER" id="PTHR35011">
    <property type="entry name" value="2,3-DIKETO-L-GULONATE TRAP TRANSPORTER SMALL PERMEASE PROTEIN YIAM"/>
    <property type="match status" value="1"/>
</dbReference>
<evidence type="ECO:0000259" key="10">
    <source>
        <dbReference type="Pfam" id="PF04290"/>
    </source>
</evidence>
<comment type="subcellular location">
    <subcellularLocation>
        <location evidence="1">Cell inner membrane</location>
        <topology evidence="1">Multi-pass membrane protein</topology>
    </subcellularLocation>
</comment>
<keyword evidence="6 9" id="KW-1133">Transmembrane helix</keyword>
<feature type="transmembrane region" description="Helical" evidence="9">
    <location>
        <begin position="23"/>
        <end position="44"/>
    </location>
</feature>